<keyword evidence="3" id="KW-1003">Cell membrane</keyword>
<dbReference type="Pfam" id="PF00913">
    <property type="entry name" value="Trypan_glycop"/>
    <property type="match status" value="1"/>
</dbReference>
<keyword evidence="6" id="KW-0325">Glycoprotein</keyword>
<dbReference type="GO" id="GO:0098552">
    <property type="term" value="C:side of membrane"/>
    <property type="evidence" value="ECO:0007669"/>
    <property type="project" value="UniProtKB-KW"/>
</dbReference>
<evidence type="ECO:0000256" key="3">
    <source>
        <dbReference type="ARBA" id="ARBA00022475"/>
    </source>
</evidence>
<name>A0A1J0R426_9TRYP</name>
<evidence type="ECO:0000256" key="8">
    <source>
        <dbReference type="SAM" id="SignalP"/>
    </source>
</evidence>
<evidence type="ECO:0000256" key="2">
    <source>
        <dbReference type="ARBA" id="ARBA00004609"/>
    </source>
</evidence>
<organism evidence="10">
    <name type="scientific">Trypanosoma brucei</name>
    <dbReference type="NCBI Taxonomy" id="5691"/>
    <lineage>
        <taxon>Eukaryota</taxon>
        <taxon>Discoba</taxon>
        <taxon>Euglenozoa</taxon>
        <taxon>Kinetoplastea</taxon>
        <taxon>Metakinetoplastina</taxon>
        <taxon>Trypanosomatida</taxon>
        <taxon>Trypanosomatidae</taxon>
        <taxon>Trypanosoma</taxon>
    </lineage>
</organism>
<dbReference type="VEuPathDB" id="TriTrypDB:Tb427_000380700"/>
<dbReference type="GO" id="GO:0042783">
    <property type="term" value="P:symbiont-mediated evasion of host immune response"/>
    <property type="evidence" value="ECO:0007669"/>
    <property type="project" value="InterPro"/>
</dbReference>
<feature type="domain" description="Trypanosome variant surface glycoprotein A-type N-terminal" evidence="9">
    <location>
        <begin position="8"/>
        <end position="289"/>
    </location>
</feature>
<proteinExistence type="predicted"/>
<dbReference type="SUPFAM" id="SSF118251">
    <property type="entry name" value="Variant surface glycoprotein MITAT 1.2, VSG 221, C-terminal domain"/>
    <property type="match status" value="1"/>
</dbReference>
<protein>
    <submittedName>
        <fullName evidence="10">Variant surface glycoprotein 1125.30</fullName>
    </submittedName>
</protein>
<feature type="signal peptide" evidence="8">
    <location>
        <begin position="1"/>
        <end position="19"/>
    </location>
</feature>
<comment type="subcellular location">
    <subcellularLocation>
        <location evidence="2">Cell membrane</location>
        <topology evidence="2">Lipid-anchor</topology>
        <topology evidence="2">GPI-anchor</topology>
    </subcellularLocation>
</comment>
<dbReference type="EMBL" id="KX698627">
    <property type="protein sequence ID" value="APD72583.1"/>
    <property type="molecule type" value="Genomic_DNA"/>
</dbReference>
<keyword evidence="8" id="KW-0732">Signal</keyword>
<evidence type="ECO:0000256" key="5">
    <source>
        <dbReference type="ARBA" id="ARBA00023136"/>
    </source>
</evidence>
<dbReference type="InterPro" id="IPR001812">
    <property type="entry name" value="Trypano_VSG_A_N_dom"/>
</dbReference>
<accession>A0A1J0R426</accession>
<dbReference type="Gene3D" id="4.10.110.20">
    <property type="entry name" value="Variant surface glycoprotein MITAT 1.2, VSG 221, C-terminal domain"/>
    <property type="match status" value="1"/>
</dbReference>
<evidence type="ECO:0000256" key="7">
    <source>
        <dbReference type="ARBA" id="ARBA00023288"/>
    </source>
</evidence>
<reference evidence="10" key="1">
    <citation type="submission" date="2016-08" db="EMBL/GenBank/DDBJ databases">
        <title>VSG repertoire of Trypanosoma brucei EATRO 1125.</title>
        <authorList>
            <person name="Cross G.A."/>
        </authorList>
    </citation>
    <scope>NUCLEOTIDE SEQUENCE</scope>
    <source>
        <strain evidence="10">EATRO 1125</strain>
    </source>
</reference>
<dbReference type="InterPro" id="IPR027446">
    <property type="entry name" value="VSG_C_dom_sf"/>
</dbReference>
<keyword evidence="4" id="KW-0336">GPI-anchor</keyword>
<dbReference type="GO" id="GO:0005886">
    <property type="term" value="C:plasma membrane"/>
    <property type="evidence" value="ECO:0007669"/>
    <property type="project" value="UniProtKB-SubCell"/>
</dbReference>
<evidence type="ECO:0000256" key="4">
    <source>
        <dbReference type="ARBA" id="ARBA00022622"/>
    </source>
</evidence>
<keyword evidence="7" id="KW-0449">Lipoprotein</keyword>
<evidence type="ECO:0000256" key="6">
    <source>
        <dbReference type="ARBA" id="ARBA00023180"/>
    </source>
</evidence>
<evidence type="ECO:0000313" key="10">
    <source>
        <dbReference type="EMBL" id="APD72583.1"/>
    </source>
</evidence>
<keyword evidence="5" id="KW-0472">Membrane</keyword>
<sequence>MLWGLVVLALLSLTRRTSAADAKSVIHDTNLQNICQLAANLAAAGAHLGGKIQSLQNEIAAEEKIRKTALVLAGAKTRHNLTVRLADAYAAIKMVKNTALLARAAAAATTAASQAGTAAGAIREAFSLLEQHTKTGSTSSAESVCLTNNQDQAAGGSNLKRNSPGRIAKCFTLSGGHEGATDDPFNIQKLLPAAKVDTALFTNGAAGAAGAGCPITNIETRSFGKAAAGLTTLKLAAELIQLDAARALDHSTSKLLSYQDVKTQAPAVFTAVQAYREAVKTIEEYEAQAPGKIANLGWETVRTDNDFLQALKNEGAVPPQAKAVPSGLQDVYDEYIQKRKQWATAISNGNQIEEDWRNYLAARSNWLAEAIQRAETQPTCTSVAGKTGDACNAIGDSNPEKCNETDNCHFVENNEKGRKCTLKKEVKEKLEKANQESEGKTGNTNTTGSNSFVIKTSPLWLALLLF</sequence>
<evidence type="ECO:0000256" key="1">
    <source>
        <dbReference type="ARBA" id="ARBA00002523"/>
    </source>
</evidence>
<evidence type="ECO:0000259" key="9">
    <source>
        <dbReference type="Pfam" id="PF00913"/>
    </source>
</evidence>
<dbReference type="AlphaFoldDB" id="A0A1J0R426"/>
<feature type="chain" id="PRO_5012362399" evidence="8">
    <location>
        <begin position="20"/>
        <end position="466"/>
    </location>
</feature>
<dbReference type="Gene3D" id="3.90.150.10">
    <property type="entry name" value="Variant Surface Glycoprotein, subunit A domain 1"/>
    <property type="match status" value="1"/>
</dbReference>
<dbReference type="SUPFAM" id="SSF58087">
    <property type="entry name" value="Variant surface glycoprotein (N-terminal domain)"/>
    <property type="match status" value="1"/>
</dbReference>
<comment type="function">
    <text evidence="1">VSG forms a coat on the surface of the parasite. The trypanosome evades the immune response of the host by expressing a series of antigenically distinct VSGs from an estimated 1000 VSG genes.</text>
</comment>